<dbReference type="AlphaFoldDB" id="A0A8T3BNP0"/>
<gene>
    <name evidence="1" type="ORF">KFK09_008740</name>
</gene>
<evidence type="ECO:0008006" key="3">
    <source>
        <dbReference type="Google" id="ProtNLM"/>
    </source>
</evidence>
<reference evidence="1" key="1">
    <citation type="journal article" date="2022" name="Front. Genet.">
        <title>Chromosome-Scale Assembly of the Dendrobium nobile Genome Provides Insights Into the Molecular Mechanism of the Biosynthesis of the Medicinal Active Ingredient of Dendrobium.</title>
        <authorList>
            <person name="Xu Q."/>
            <person name="Niu S.-C."/>
            <person name="Li K.-L."/>
            <person name="Zheng P.-J."/>
            <person name="Zhang X.-J."/>
            <person name="Jia Y."/>
            <person name="Liu Y."/>
            <person name="Niu Y.-X."/>
            <person name="Yu L.-H."/>
            <person name="Chen D.-F."/>
            <person name="Zhang G.-Q."/>
        </authorList>
    </citation>
    <scope>NUCLEOTIDE SEQUENCE</scope>
    <source>
        <tissue evidence="1">Leaf</tissue>
    </source>
</reference>
<proteinExistence type="predicted"/>
<evidence type="ECO:0000313" key="1">
    <source>
        <dbReference type="EMBL" id="KAI0516068.1"/>
    </source>
</evidence>
<sequence>MLKFMNDNDYHDVGVVGPRFTWCNNKVRSGRILERLDRCLLNSLALQNIQITVVRHLARVASNHRPIVLKLFEVSIKMRRYIKFEEVWLSFRTSVHIVAKGWKKNYIGDDMEVMNKKCKRNLNDLFYWSKNKMKDFSSEKEKLKAEILLLQEEEARNGWMDEENLWKLRSKVKGLNFILNCLNTWWKQRAKVKWVVEGDSNTKLFHAFANARRNANWISQVKKKDGLLTEDPREVEDVFFKFFQDKWKDRYYSLESWTEP</sequence>
<comment type="caution">
    <text evidence="1">The sequence shown here is derived from an EMBL/GenBank/DDBJ whole genome shotgun (WGS) entry which is preliminary data.</text>
</comment>
<protein>
    <recommendedName>
        <fullName evidence="3">Reverse transcriptase</fullName>
    </recommendedName>
</protein>
<dbReference type="Proteomes" id="UP000829196">
    <property type="component" value="Unassembled WGS sequence"/>
</dbReference>
<name>A0A8T3BNP0_DENNO</name>
<keyword evidence="2" id="KW-1185">Reference proteome</keyword>
<dbReference type="PANTHER" id="PTHR33710">
    <property type="entry name" value="BNAC02G09200D PROTEIN"/>
    <property type="match status" value="1"/>
</dbReference>
<dbReference type="EMBL" id="JAGYWB010000007">
    <property type="protein sequence ID" value="KAI0516068.1"/>
    <property type="molecule type" value="Genomic_DNA"/>
</dbReference>
<dbReference type="SUPFAM" id="SSF56219">
    <property type="entry name" value="DNase I-like"/>
    <property type="match status" value="1"/>
</dbReference>
<accession>A0A8T3BNP0</accession>
<dbReference type="PANTHER" id="PTHR33710:SF71">
    <property type="entry name" value="ENDONUCLEASE_EXONUCLEASE_PHOSPHATASE DOMAIN-CONTAINING PROTEIN"/>
    <property type="match status" value="1"/>
</dbReference>
<dbReference type="InterPro" id="IPR036691">
    <property type="entry name" value="Endo/exonu/phosph_ase_sf"/>
</dbReference>
<evidence type="ECO:0000313" key="2">
    <source>
        <dbReference type="Proteomes" id="UP000829196"/>
    </source>
</evidence>
<dbReference type="OrthoDB" id="1002282at2759"/>
<organism evidence="1 2">
    <name type="scientific">Dendrobium nobile</name>
    <name type="common">Orchid</name>
    <dbReference type="NCBI Taxonomy" id="94219"/>
    <lineage>
        <taxon>Eukaryota</taxon>
        <taxon>Viridiplantae</taxon>
        <taxon>Streptophyta</taxon>
        <taxon>Embryophyta</taxon>
        <taxon>Tracheophyta</taxon>
        <taxon>Spermatophyta</taxon>
        <taxon>Magnoliopsida</taxon>
        <taxon>Liliopsida</taxon>
        <taxon>Asparagales</taxon>
        <taxon>Orchidaceae</taxon>
        <taxon>Epidendroideae</taxon>
        <taxon>Malaxideae</taxon>
        <taxon>Dendrobiinae</taxon>
        <taxon>Dendrobium</taxon>
    </lineage>
</organism>